<reference evidence="1" key="1">
    <citation type="submission" date="2023-07" db="EMBL/GenBank/DDBJ databases">
        <authorList>
            <person name="Yang W."/>
            <person name="Chen J."/>
            <person name="Ji P."/>
            <person name="Hu F."/>
        </authorList>
    </citation>
    <scope>NUCLEOTIDE SEQUENCE</scope>
    <source>
        <strain evidence="1">CRE-138-0111</strain>
    </source>
</reference>
<keyword evidence="2" id="KW-1185">Reference proteome</keyword>
<organism evidence="1 2">
    <name type="scientific">Providencia huashanensis</name>
    <dbReference type="NCBI Taxonomy" id="3037798"/>
    <lineage>
        <taxon>Bacteria</taxon>
        <taxon>Pseudomonadati</taxon>
        <taxon>Pseudomonadota</taxon>
        <taxon>Gammaproteobacteria</taxon>
        <taxon>Enterobacterales</taxon>
        <taxon>Morganellaceae</taxon>
        <taxon>Providencia</taxon>
    </lineage>
</organism>
<sequence>MAITSDISDSLIAGISALFKNTLRRVDTHPGQWSDSTVALMINTHPAVYVAWLGCQRGAIPRTAVSNWGIFISAQVLNGRQTNQIGIYEIVERLTGWLNNRRIEPAGTFSLTQVANLWSDIQSSAGVAVYGLYFDAPQPLPDPVDISDLDDFATHYQVWTEPKGTPEQEALISLPIQDAPWPFYTLNPFQGWRFVTLKPINP</sequence>
<protein>
    <submittedName>
        <fullName evidence="1">DUF1834 family protein</fullName>
    </submittedName>
</protein>
<proteinExistence type="predicted"/>
<accession>A0ABT9ALS4</accession>
<dbReference type="Proteomes" id="UP001176478">
    <property type="component" value="Unassembled WGS sequence"/>
</dbReference>
<evidence type="ECO:0000313" key="2">
    <source>
        <dbReference type="Proteomes" id="UP001176478"/>
    </source>
</evidence>
<reference evidence="1" key="2">
    <citation type="journal article" date="2024" name="Int. J. Antimicrob. Agents">
        <title>Identification of a novel Providencia species showing multi-drug-resistant in three patients with hospital-acquired infection.</title>
        <authorList>
            <person name="Yang W."/>
            <person name="Chen J."/>
            <person name="Yang F."/>
            <person name="Ji P."/>
            <person name="Shen S."/>
            <person name="Yin D."/>
            <person name="Hu F."/>
        </authorList>
    </citation>
    <scope>NUCLEOTIDE SEQUENCE</scope>
    <source>
        <strain evidence="1">CRE-138-0111</strain>
    </source>
</reference>
<name>A0ABT9ALS4_9GAMM</name>
<gene>
    <name evidence="1" type="ORF">Q5E86_03930</name>
</gene>
<dbReference type="Pfam" id="PF08873">
    <property type="entry name" value="Phage_Mu_Gp37"/>
    <property type="match status" value="1"/>
</dbReference>
<comment type="caution">
    <text evidence="1">The sequence shown here is derived from an EMBL/GenBank/DDBJ whole genome shotgun (WGS) entry which is preliminary data.</text>
</comment>
<dbReference type="EMBL" id="JAUQTG010000001">
    <property type="protein sequence ID" value="MDO7855538.1"/>
    <property type="molecule type" value="Genomic_DNA"/>
</dbReference>
<dbReference type="InterPro" id="IPR014972">
    <property type="entry name" value="Phage_Mu_Gp37"/>
</dbReference>
<evidence type="ECO:0000313" key="1">
    <source>
        <dbReference type="EMBL" id="MDO7855538.1"/>
    </source>
</evidence>